<dbReference type="STRING" id="425104.Ssed_0672"/>
<keyword evidence="5" id="KW-1185">Reference proteome</keyword>
<dbReference type="EMBL" id="CP000821">
    <property type="protein sequence ID" value="ABV35283.1"/>
    <property type="molecule type" value="Genomic_DNA"/>
</dbReference>
<comment type="subcellular location">
    <subcellularLocation>
        <location evidence="1">Membrane</location>
    </subcellularLocation>
</comment>
<feature type="domain" description="NAD-dependent epimerase/dehydratase" evidence="3">
    <location>
        <begin position="10"/>
        <end position="128"/>
    </location>
</feature>
<evidence type="ECO:0000256" key="1">
    <source>
        <dbReference type="ARBA" id="ARBA00004370"/>
    </source>
</evidence>
<name>A8FR10_SHESH</name>
<sequence length="235" mass="25719">MEQTMGQTAIVLGATGVVGRELLEQLSLAPQIDEIIAITRRPIDSNKCASAKVTNHVVNFERLEEYASTFKADILCSCLGTTLKLAGSIERQRLVDLDYQYIAAKLALNNGVSHYLLVSSSAANPDSSSAYLKMKGELEAKITALNFPQTSIIQPSLLLGDRQDFRLGEKLASALLPLLCKLPGLQRYRPITGKQVATKMCKIAIQAPSSEGSNPVERSTVNSKPQYYRLDELFD</sequence>
<dbReference type="Pfam" id="PF01370">
    <property type="entry name" value="Epimerase"/>
    <property type="match status" value="1"/>
</dbReference>
<gene>
    <name evidence="4" type="ordered locus">Ssed_0672</name>
</gene>
<dbReference type="GO" id="GO:0016020">
    <property type="term" value="C:membrane"/>
    <property type="evidence" value="ECO:0007669"/>
    <property type="project" value="UniProtKB-SubCell"/>
</dbReference>
<proteinExistence type="predicted"/>
<evidence type="ECO:0000313" key="5">
    <source>
        <dbReference type="Proteomes" id="UP000002015"/>
    </source>
</evidence>
<dbReference type="KEGG" id="sse:Ssed_0672"/>
<evidence type="ECO:0000313" key="4">
    <source>
        <dbReference type="EMBL" id="ABV35283.1"/>
    </source>
</evidence>
<dbReference type="SUPFAM" id="SSF51735">
    <property type="entry name" value="NAD(P)-binding Rossmann-fold domains"/>
    <property type="match status" value="1"/>
</dbReference>
<dbReference type="InterPro" id="IPR036291">
    <property type="entry name" value="NAD(P)-bd_dom_sf"/>
</dbReference>
<accession>A8FR10</accession>
<reference evidence="4 5" key="1">
    <citation type="submission" date="2007-08" db="EMBL/GenBank/DDBJ databases">
        <title>Complete sequence of Shewanella sediminis HAW-EB3.</title>
        <authorList>
            <consortium name="US DOE Joint Genome Institute"/>
            <person name="Copeland A."/>
            <person name="Lucas S."/>
            <person name="Lapidus A."/>
            <person name="Barry K."/>
            <person name="Glavina del Rio T."/>
            <person name="Dalin E."/>
            <person name="Tice H."/>
            <person name="Pitluck S."/>
            <person name="Chertkov O."/>
            <person name="Brettin T."/>
            <person name="Bruce D."/>
            <person name="Detter J.C."/>
            <person name="Han C."/>
            <person name="Schmutz J."/>
            <person name="Larimer F."/>
            <person name="Land M."/>
            <person name="Hauser L."/>
            <person name="Kyrpides N."/>
            <person name="Kim E."/>
            <person name="Zhao J.-S."/>
            <person name="Richardson P."/>
        </authorList>
    </citation>
    <scope>NUCLEOTIDE SEQUENCE [LARGE SCALE GENOMIC DNA]</scope>
    <source>
        <strain evidence="4 5">HAW-EB3</strain>
    </source>
</reference>
<evidence type="ECO:0000259" key="3">
    <source>
        <dbReference type="Pfam" id="PF01370"/>
    </source>
</evidence>
<keyword evidence="2" id="KW-0472">Membrane</keyword>
<dbReference type="InterPro" id="IPR001509">
    <property type="entry name" value="Epimerase_deHydtase"/>
</dbReference>
<organism evidence="4 5">
    <name type="scientific">Shewanella sediminis (strain HAW-EB3)</name>
    <dbReference type="NCBI Taxonomy" id="425104"/>
    <lineage>
        <taxon>Bacteria</taxon>
        <taxon>Pseudomonadati</taxon>
        <taxon>Pseudomonadota</taxon>
        <taxon>Gammaproteobacteria</taxon>
        <taxon>Alteromonadales</taxon>
        <taxon>Shewanellaceae</taxon>
        <taxon>Shewanella</taxon>
    </lineage>
</organism>
<dbReference type="AlphaFoldDB" id="A8FR10"/>
<dbReference type="Gene3D" id="3.40.50.720">
    <property type="entry name" value="NAD(P)-binding Rossmann-like Domain"/>
    <property type="match status" value="1"/>
</dbReference>
<dbReference type="eggNOG" id="COG0702">
    <property type="taxonomic scope" value="Bacteria"/>
</dbReference>
<protein>
    <submittedName>
        <fullName evidence="4">Putative NADH dehydrogenase with NAD(P)-binding domain</fullName>
    </submittedName>
</protein>
<evidence type="ECO:0000256" key="2">
    <source>
        <dbReference type="ARBA" id="ARBA00023136"/>
    </source>
</evidence>
<dbReference type="PANTHER" id="PTHR14097">
    <property type="entry name" value="OXIDOREDUCTASE HTATIP2"/>
    <property type="match status" value="1"/>
</dbReference>
<dbReference type="Proteomes" id="UP000002015">
    <property type="component" value="Chromosome"/>
</dbReference>
<dbReference type="PANTHER" id="PTHR14097:SF7">
    <property type="entry name" value="OXIDOREDUCTASE HTATIP2"/>
    <property type="match status" value="1"/>
</dbReference>
<dbReference type="HOGENOM" id="CLU_071330_2_0_6"/>